<accession>A0A1G7DIX4</accession>
<feature type="transmembrane region" description="Helical" evidence="1">
    <location>
        <begin position="440"/>
        <end position="459"/>
    </location>
</feature>
<name>A0A1G7DIX4_9ACTO</name>
<keyword evidence="3" id="KW-1185">Reference proteome</keyword>
<evidence type="ECO:0000256" key="1">
    <source>
        <dbReference type="SAM" id="Phobius"/>
    </source>
</evidence>
<keyword evidence="1" id="KW-1133">Transmembrane helix</keyword>
<keyword evidence="1" id="KW-0812">Transmembrane</keyword>
<feature type="transmembrane region" description="Helical" evidence="1">
    <location>
        <begin position="715"/>
        <end position="737"/>
    </location>
</feature>
<evidence type="ECO:0000313" key="3">
    <source>
        <dbReference type="Proteomes" id="UP000182744"/>
    </source>
</evidence>
<dbReference type="EMBL" id="FNAU01000011">
    <property type="protein sequence ID" value="SDE51482.1"/>
    <property type="molecule type" value="Genomic_DNA"/>
</dbReference>
<feature type="transmembrane region" description="Helical" evidence="1">
    <location>
        <begin position="324"/>
        <end position="354"/>
    </location>
</feature>
<feature type="transmembrane region" description="Helical" evidence="1">
    <location>
        <begin position="21"/>
        <end position="44"/>
    </location>
</feature>
<feature type="transmembrane region" description="Helical" evidence="1">
    <location>
        <begin position="674"/>
        <end position="694"/>
    </location>
</feature>
<dbReference type="AlphaFoldDB" id="A0A1G7DIX4"/>
<feature type="transmembrane region" description="Helical" evidence="1">
    <location>
        <begin position="366"/>
        <end position="388"/>
    </location>
</feature>
<organism evidence="2 3">
    <name type="scientific">Actinobaculum suis</name>
    <dbReference type="NCBI Taxonomy" id="1657"/>
    <lineage>
        <taxon>Bacteria</taxon>
        <taxon>Bacillati</taxon>
        <taxon>Actinomycetota</taxon>
        <taxon>Actinomycetes</taxon>
        <taxon>Actinomycetales</taxon>
        <taxon>Actinomycetaceae</taxon>
        <taxon>Actinobaculum</taxon>
    </lineage>
</organism>
<evidence type="ECO:0000313" key="2">
    <source>
        <dbReference type="EMBL" id="SDE51482.1"/>
    </source>
</evidence>
<feature type="transmembrane region" description="Helical" evidence="1">
    <location>
        <begin position="400"/>
        <end position="419"/>
    </location>
</feature>
<gene>
    <name evidence="2" type="ORF">SAMN05421878_11157</name>
</gene>
<feature type="transmembrane region" description="Helical" evidence="1">
    <location>
        <begin position="757"/>
        <end position="777"/>
    </location>
</feature>
<dbReference type="Proteomes" id="UP000182744">
    <property type="component" value="Unassembled WGS sequence"/>
</dbReference>
<reference evidence="3" key="1">
    <citation type="submission" date="2016-10" db="EMBL/GenBank/DDBJ databases">
        <authorList>
            <person name="Varghese N."/>
        </authorList>
    </citation>
    <scope>NUCLEOTIDE SEQUENCE [LARGE SCALE GENOMIC DNA]</scope>
    <source>
        <strain evidence="3">DSM 20639</strain>
    </source>
</reference>
<feature type="transmembrane region" description="Helical" evidence="1">
    <location>
        <begin position="238"/>
        <end position="258"/>
    </location>
</feature>
<feature type="transmembrane region" description="Helical" evidence="1">
    <location>
        <begin position="279"/>
        <end position="304"/>
    </location>
</feature>
<keyword evidence="1" id="KW-0472">Membrane</keyword>
<proteinExistence type="predicted"/>
<protein>
    <submittedName>
        <fullName evidence="2">Putative ABC transport system permease protein</fullName>
    </submittedName>
</protein>
<sequence>MGRQRLRLIRKMALHRPVGALGTVMLALVLVLTCVSVAGFISAYSRAVERGAKSNFGVYSRQVTGNDDVVAYMRYLQEKREAVAIAHSRQNILSTDTQKAASVDVTSTSGPADIGVVIAGRYPIHTGEFSVSSAVAKQLQAELGARFEMVDADNAGKQKTFTLVGVTENPASINEISAIAITDDETVFSSAEVWLTNEDLAPINGALSHGGGDVATVTSVVNRSTANAVSYQAVSPQMAFLFGGLMVVAFVTAIYAADRQRRQGVYRVLTALGDSPGKAALTTCTQTILLALLGGAVGVLIAVISLPNLSAWLGTYFEQRWQQLVWSAVVIAATAMLAVILLGGILAAGLTVAARKHQMRAHSDGFSVRLLMGVGVAGTAITMLLIISRQLYIFPQGHRAAMVVGAVSVPAFAYAIALITRQRKVTGRLGNRLQKLTLGALVAVFALNYYGALYASGVADLTNWLGRQIEGADSYLEVSNANEQAVDNLLKRFPEIKPYTAVFGDVATNERVFRITDSESAACFATAKTVADCPQPNLDLVYIASGGLVDRKYINHAPESYVTKKGAVTLIGIGMGDSAVTEVINVEGIIGDRDLENNILRGLVLPSDSALLKQLGISKPRSYTVIVTGFGSMPDEVRDGVRATILLEAPFASLSDSDDPEIRQLRAQAVARQIFAVFVSGAILLALAVTLVSDQRIERCLIELFGGGRRVRLRLLKPLVFSYSVTVGSAVILGRLAAMDRIPFTFLDSAAVHNYGVVWTFGLAGLLFVVPALIIGARPRRPRTGR</sequence>